<dbReference type="RefSeq" id="WP_275089340.1">
    <property type="nucleotide sequence ID" value="NZ_CP119078.1"/>
</dbReference>
<dbReference type="EMBL" id="CP119078">
    <property type="protein sequence ID" value="WED43531.1"/>
    <property type="molecule type" value="Genomic_DNA"/>
</dbReference>
<evidence type="ECO:0000313" key="2">
    <source>
        <dbReference type="Proteomes" id="UP001222087"/>
    </source>
</evidence>
<organism evidence="1 2">
    <name type="scientific">Legionella cardiaca</name>
    <dbReference type="NCBI Taxonomy" id="1071983"/>
    <lineage>
        <taxon>Bacteria</taxon>
        <taxon>Pseudomonadati</taxon>
        <taxon>Pseudomonadota</taxon>
        <taxon>Gammaproteobacteria</taxon>
        <taxon>Legionellales</taxon>
        <taxon>Legionellaceae</taxon>
        <taxon>Legionella</taxon>
    </lineage>
</organism>
<name>A0ABY8AUV1_9GAMM</name>
<keyword evidence="2" id="KW-1185">Reference proteome</keyword>
<accession>A0ABY8AUV1</accession>
<reference evidence="1 2" key="1">
    <citation type="submission" date="2023-02" db="EMBL/GenBank/DDBJ databases">
        <title>Genome Sequence of L. cardiaca H63T.</title>
        <authorList>
            <person name="Lopez A.E."/>
            <person name="Cianciotto N.P."/>
        </authorList>
    </citation>
    <scope>NUCLEOTIDE SEQUENCE [LARGE SCALE GENOMIC DNA]</scope>
    <source>
        <strain evidence="1 2">H63</strain>
    </source>
</reference>
<dbReference type="Proteomes" id="UP001222087">
    <property type="component" value="Chromosome"/>
</dbReference>
<proteinExistence type="predicted"/>
<evidence type="ECO:0000313" key="1">
    <source>
        <dbReference type="EMBL" id="WED43531.1"/>
    </source>
</evidence>
<sequence>MSNKKLSERLNNELDALGVPGLMIERVQVCSKLFKLPKFKAEAVLNGMVLDSMSLQTIADELEVSVDWLLGSKTKKEKSEKH</sequence>
<evidence type="ECO:0008006" key="3">
    <source>
        <dbReference type="Google" id="ProtNLM"/>
    </source>
</evidence>
<gene>
    <name evidence="1" type="ORF">PXX05_01795</name>
</gene>
<protein>
    <recommendedName>
        <fullName evidence="3">HTH cro/C1-type domain-containing protein</fullName>
    </recommendedName>
</protein>